<organism evidence="3 4">
    <name type="scientific">Pseudomyxococcus hansupus</name>
    <dbReference type="NCBI Taxonomy" id="1297742"/>
    <lineage>
        <taxon>Bacteria</taxon>
        <taxon>Pseudomonadati</taxon>
        <taxon>Myxococcota</taxon>
        <taxon>Myxococcia</taxon>
        <taxon>Myxococcales</taxon>
        <taxon>Cystobacterineae</taxon>
        <taxon>Myxococcaceae</taxon>
        <taxon>Pseudomyxococcus</taxon>
    </lineage>
</organism>
<feature type="domain" description="Peptidase C-terminal archaeal/bacterial" evidence="2">
    <location>
        <begin position="964"/>
        <end position="1029"/>
    </location>
</feature>
<name>A0A0H4WTM6_9BACT</name>
<feature type="domain" description="Peptidase C-terminal archaeal/bacterial" evidence="2">
    <location>
        <begin position="526"/>
        <end position="590"/>
    </location>
</feature>
<dbReference type="eggNOG" id="COG3227">
    <property type="taxonomic scope" value="Bacteria"/>
</dbReference>
<feature type="domain" description="Peptidase C-terminal archaeal/bacterial" evidence="2">
    <location>
        <begin position="191"/>
        <end position="259"/>
    </location>
</feature>
<dbReference type="eggNOG" id="COG3291">
    <property type="taxonomic scope" value="Bacteria"/>
</dbReference>
<dbReference type="Proteomes" id="UP000009026">
    <property type="component" value="Chromosome"/>
</dbReference>
<feature type="domain" description="Peptidase C-terminal archaeal/bacterial" evidence="2">
    <location>
        <begin position="1176"/>
        <end position="1244"/>
    </location>
</feature>
<dbReference type="PROSITE" id="PS51257">
    <property type="entry name" value="PROKAR_LIPOPROTEIN"/>
    <property type="match status" value="1"/>
</dbReference>
<dbReference type="eggNOG" id="COG1404">
    <property type="taxonomic scope" value="Bacteria"/>
</dbReference>
<feature type="domain" description="Peptidase C-terminal archaeal/bacterial" evidence="2">
    <location>
        <begin position="855"/>
        <end position="922"/>
    </location>
</feature>
<dbReference type="EMBL" id="CP012109">
    <property type="protein sequence ID" value="AKQ66826.1"/>
    <property type="molecule type" value="Genomic_DNA"/>
</dbReference>
<dbReference type="RefSeq" id="WP_002640317.1">
    <property type="nucleotide sequence ID" value="NZ_CP012109.1"/>
</dbReference>
<dbReference type="GO" id="GO:0008233">
    <property type="term" value="F:peptidase activity"/>
    <property type="evidence" value="ECO:0007669"/>
    <property type="project" value="UniProtKB-KW"/>
</dbReference>
<dbReference type="Gene3D" id="2.60.120.380">
    <property type="match status" value="11"/>
</dbReference>
<dbReference type="Pfam" id="PF04151">
    <property type="entry name" value="PPC"/>
    <property type="match status" value="11"/>
</dbReference>
<feature type="domain" description="Peptidase C-terminal archaeal/bacterial" evidence="2">
    <location>
        <begin position="640"/>
        <end position="705"/>
    </location>
</feature>
<dbReference type="InterPro" id="IPR007280">
    <property type="entry name" value="Peptidase_C_arc/bac"/>
</dbReference>
<gene>
    <name evidence="3" type="ORF">A176_003738</name>
</gene>
<evidence type="ECO:0000313" key="3">
    <source>
        <dbReference type="EMBL" id="AKQ66826.1"/>
    </source>
</evidence>
<dbReference type="GO" id="GO:0006508">
    <property type="term" value="P:proteolysis"/>
    <property type="evidence" value="ECO:0007669"/>
    <property type="project" value="UniProtKB-KW"/>
</dbReference>
<dbReference type="OrthoDB" id="5381232at2"/>
<dbReference type="KEGG" id="mym:A176_003738"/>
<sequence>MRNIVGTFFTTLGLACAVVACHGEPPTHTEARPLAGPEQKPAQPLVQRSAVSCTNPIPLSNGTPVGDVAAAADDWSCTYTLTVSGQVTRLEFVTSGGTGDGDLFVKHGSAPTTGSFTCKSTGYDNNERCVITNVREGTYYVRMLGYTEVAGVTLTGTYSPVGAPSCDSTHALANGTPVDGISAPSGNYSCIYTLEVPAGASDLRFNLSGGTGDGSLLMKYGSVPNGSSFDCRSVTAGTNTESCRIMTPQAGTYYVRVQGNTAVSGARLVGSYFQSNSCDDVVALANGTPAVNVSGAIHNWSCIYTLDVAPGASDLRFVTSGGTGDSDLYVKYGSVPTVYSRDCESTGSGTQESCVIPEPRAGTYYVRMLGHSAFSGVNLTASYTPECTSVFPLAQNTPTGGIGALGKRWSCIYALEVPERATDLKFVTSGGTGNGDLYVRFGAVPDSSAHDCKSTGTTSSETCTIPVAQAGTYYVRMHAPTTTFSGVNLTNSYTLGKPVGCTGTNALSNGTPEGGVGAAGNDWSCLYTLEVPQGASNVRFVTSGGTGNGDLYVKRGAPASDVSFDCKSTGGTNSETCSIPAAQPGTYYVRMHGAAAFSGVSLTGSYTSLNPTGCTSVVALSNGAPASGVGASAGTWSCHYTLDVPAGASNLKFTTSGGSGDSDLYVRFGAAPEISAHDCRSATGTSETCTIPLAQVGTYHVRLYGYTSFTGVNLTASYTSTALASGVPVTALSGSVGSWSPIYTLEVPAGATNLQFVTAGGTGDNNLYVKHGAPPSDTSYDCRSMGSGTSETCAISTVRAGTYYVRVHGASPYAGVSLTGSYTPPVPPVCTGIIPLANGTTSAHFSAAAGSWSCTYALEVPVGAGSVRFATSGGSGNGDLYVRYGAAPDSSTYDCRSAGGSTAEACTFPAAQAGTYYVRVHGASAFSGARLTATYVPMGCHADLANGVPVNDLHVGANAWSCLYALDVPVGASNLKFVTSGGTGNASLFVRHGSAPDGSTFDCKSSGVTSSETCTIPRARAGTYYVRLFGASAFSGVNLTGSYSASDCGRGLSNGVPLEGLHGSAGTWSCTYALDVPEGAADLKFETEGLAAGAAIFVRHGVAPDSSTYDCKSTGFAPRETCRIPQARAGTYYVRLYGDRDFAGTRLKGSYVPAIPLTNGTPEENISGEGWSWSSVYTLEVPAGATQLKFVTRGGSGNSDLYVRFDATPSSTTVYDCQSAGSTTSETCTIQLPLPGTYHARLYGAAAFSGVELTGSYTDTNPVPPGNDTCDTAEALVFDGEGVARAQGDTTLAGNSNTSGDASPSCSPTARASGNDVVYRLTLTESRSIQVTVTPWDTRLAPVVYLRDSGSCASPSTATELACGATVADTSGPAELFYPELPPGEYFLWVDGGAYRSSGGPASFGRFGLRVELHEPVLPPANETCETAQPLVFEHGVARVTGDTRNASNDHHATCGSSGPLRGRDAAYVYTLSETQDVFIELTATQPYPDWTPVLYTGALRSCVQSPTGVTCDANRQAYRRFRRQAAGTYVIWVDGLTDADAGSFELKVTTHTPSRNDTCATAKALVFNAAGDAFERGDTTYASDSGPTAGEPSCGTFGLSGNDLVYTVTVPPGLPQQLSFVVEPTIDSYLIPYIYLRSVCSTTRLSDQLTCATTPALAYQQSVGTAVARLEPGTYFLYVDSRGYEGAFNLYVHMGAPNDTCGTARPVELASDAMPGVAASNIGMTNDYGPGSANPYGGTCANTGSATVDSVYAFTAPATGTYHVEGGGVRLLGETCAPSVCSESPIFEATEGQTYYFVLDHGTGSTTTGAAKVRVREYPWW</sequence>
<keyword evidence="3" id="KW-0645">Protease</keyword>
<feature type="region of interest" description="Disordered" evidence="1">
    <location>
        <begin position="1288"/>
        <end position="1311"/>
    </location>
</feature>
<feature type="domain" description="Peptidase C-terminal archaeal/bacterial" evidence="2">
    <location>
        <begin position="742"/>
        <end position="809"/>
    </location>
</feature>
<evidence type="ECO:0000259" key="2">
    <source>
        <dbReference type="Pfam" id="PF04151"/>
    </source>
</evidence>
<feature type="domain" description="Peptidase C-terminal archaeal/bacterial" evidence="2">
    <location>
        <begin position="303"/>
        <end position="367"/>
    </location>
</feature>
<accession>A0A0H4WTM6</accession>
<feature type="domain" description="Peptidase C-terminal archaeal/bacterial" evidence="2">
    <location>
        <begin position="78"/>
        <end position="142"/>
    </location>
</feature>
<feature type="domain" description="Peptidase C-terminal archaeal/bacterial" evidence="2">
    <location>
        <begin position="412"/>
        <end position="476"/>
    </location>
</feature>
<feature type="domain" description="Peptidase C-terminal archaeal/bacterial" evidence="2">
    <location>
        <begin position="1071"/>
        <end position="1138"/>
    </location>
</feature>
<evidence type="ECO:0000313" key="4">
    <source>
        <dbReference type="Proteomes" id="UP000009026"/>
    </source>
</evidence>
<keyword evidence="4" id="KW-1185">Reference proteome</keyword>
<protein>
    <submittedName>
        <fullName evidence="3">Alkaline serine protease</fullName>
    </submittedName>
</protein>
<dbReference type="STRING" id="1297742.A176_003738"/>
<keyword evidence="3" id="KW-0378">Hydrolase</keyword>
<proteinExistence type="predicted"/>
<dbReference type="PATRIC" id="fig|1297742.4.peg.3778"/>
<evidence type="ECO:0000256" key="1">
    <source>
        <dbReference type="SAM" id="MobiDB-lite"/>
    </source>
</evidence>
<reference evidence="3 4" key="1">
    <citation type="journal article" date="2016" name="PLoS ONE">
        <title>Complete Genome Sequence and Comparative Genomics of a Novel Myxobacterium Myxococcus hansupus.</title>
        <authorList>
            <person name="Sharma G."/>
            <person name="Narwani T."/>
            <person name="Subramanian S."/>
        </authorList>
    </citation>
    <scope>NUCLEOTIDE SEQUENCE [LARGE SCALE GENOMIC DNA]</scope>
    <source>
        <strain evidence="4">mixupus</strain>
    </source>
</reference>